<accession>A0ABM9URT7</accession>
<name>A0ABM9URT7_SARVE</name>
<evidence type="ECO:0000313" key="9">
    <source>
        <dbReference type="Proteomes" id="UP000095488"/>
    </source>
</evidence>
<feature type="transmembrane region" description="Helical" evidence="6">
    <location>
        <begin position="167"/>
        <end position="185"/>
    </location>
</feature>
<evidence type="ECO:0000256" key="4">
    <source>
        <dbReference type="ARBA" id="ARBA00022989"/>
    </source>
</evidence>
<evidence type="ECO:0000256" key="6">
    <source>
        <dbReference type="SAM" id="Phobius"/>
    </source>
</evidence>
<dbReference type="PANTHER" id="PTHR23528:SF1">
    <property type="entry name" value="MAJOR FACILITATOR SUPERFAMILY (MFS) PROFILE DOMAIN-CONTAINING PROTEIN"/>
    <property type="match status" value="1"/>
</dbReference>
<dbReference type="PANTHER" id="PTHR23528">
    <property type="match status" value="1"/>
</dbReference>
<dbReference type="InterPro" id="IPR011701">
    <property type="entry name" value="MFS"/>
</dbReference>
<dbReference type="RefSeq" id="WP_055259663.1">
    <property type="nucleotide sequence ID" value="NZ_CABIXL010000006.1"/>
</dbReference>
<feature type="domain" description="Major facilitator superfamily (MFS) profile" evidence="7">
    <location>
        <begin position="208"/>
        <end position="388"/>
    </location>
</feature>
<evidence type="ECO:0000256" key="1">
    <source>
        <dbReference type="ARBA" id="ARBA00004651"/>
    </source>
</evidence>
<feature type="transmembrane region" description="Helical" evidence="6">
    <location>
        <begin position="333"/>
        <end position="356"/>
    </location>
</feature>
<keyword evidence="5 6" id="KW-0472">Membrane</keyword>
<feature type="transmembrane region" description="Helical" evidence="6">
    <location>
        <begin position="142"/>
        <end position="161"/>
    </location>
</feature>
<evidence type="ECO:0000313" key="8">
    <source>
        <dbReference type="EMBL" id="CUO07105.1"/>
    </source>
</evidence>
<feature type="transmembrane region" description="Helical" evidence="6">
    <location>
        <begin position="102"/>
        <end position="122"/>
    </location>
</feature>
<feature type="transmembrane region" description="Helical" evidence="6">
    <location>
        <begin position="246"/>
        <end position="267"/>
    </location>
</feature>
<feature type="transmembrane region" description="Helical" evidence="6">
    <location>
        <begin position="206"/>
        <end position="226"/>
    </location>
</feature>
<gene>
    <name evidence="8" type="ORF">ERS852473_01804</name>
</gene>
<feature type="transmembrane region" description="Helical" evidence="6">
    <location>
        <begin position="274"/>
        <end position="293"/>
    </location>
</feature>
<dbReference type="PROSITE" id="PS50850">
    <property type="entry name" value="MFS"/>
    <property type="match status" value="2"/>
</dbReference>
<dbReference type="SUPFAM" id="SSF103473">
    <property type="entry name" value="MFS general substrate transporter"/>
    <property type="match status" value="1"/>
</dbReference>
<protein>
    <submittedName>
        <fullName evidence="8">3-hydroxyphenylpropionic transporter MhpT</fullName>
    </submittedName>
</protein>
<dbReference type="Pfam" id="PF07690">
    <property type="entry name" value="MFS_1"/>
    <property type="match status" value="2"/>
</dbReference>
<dbReference type="Proteomes" id="UP000095488">
    <property type="component" value="Unassembled WGS sequence"/>
</dbReference>
<evidence type="ECO:0000256" key="2">
    <source>
        <dbReference type="ARBA" id="ARBA00022448"/>
    </source>
</evidence>
<feature type="domain" description="Major facilitator superfamily (MFS) profile" evidence="7">
    <location>
        <begin position="1"/>
        <end position="189"/>
    </location>
</feature>
<keyword evidence="3 6" id="KW-0812">Transmembrane</keyword>
<dbReference type="InterPro" id="IPR036259">
    <property type="entry name" value="MFS_trans_sf"/>
</dbReference>
<evidence type="ECO:0000256" key="5">
    <source>
        <dbReference type="ARBA" id="ARBA00023136"/>
    </source>
</evidence>
<proteinExistence type="predicted"/>
<keyword evidence="9" id="KW-1185">Reference proteome</keyword>
<feature type="transmembrane region" description="Helical" evidence="6">
    <location>
        <begin position="78"/>
        <end position="96"/>
    </location>
</feature>
<evidence type="ECO:0000259" key="7">
    <source>
        <dbReference type="PROSITE" id="PS50850"/>
    </source>
</evidence>
<comment type="caution">
    <text evidence="8">The sequence shown here is derived from an EMBL/GenBank/DDBJ whole genome shotgun (WGS) entry which is preliminary data.</text>
</comment>
<dbReference type="Gene3D" id="1.20.1250.20">
    <property type="entry name" value="MFS general substrate transporter like domains"/>
    <property type="match status" value="2"/>
</dbReference>
<reference evidence="8 9" key="1">
    <citation type="submission" date="2015-09" db="EMBL/GenBank/DDBJ databases">
        <authorList>
            <consortium name="Pathogen Informatics"/>
        </authorList>
    </citation>
    <scope>NUCLEOTIDE SEQUENCE [LARGE SCALE GENOMIC DNA]</scope>
    <source>
        <strain evidence="8 9">2789STDY5834858</strain>
    </source>
</reference>
<feature type="transmembrane region" description="Helical" evidence="6">
    <location>
        <begin position="362"/>
        <end position="381"/>
    </location>
</feature>
<sequence>MEMKRNNSKLVPILMALPSIGLGLAWNMNSTVVPLLVETATKSAVQLAILVAMASVTGIFAPYISGMLSDKLGKRKPFVLFGALAGAIFLFCLGFSSAYLEMFIFAFLFYFSMNFYQGSYYAWMPEAVHKDQIGLVNGWGKLFYSVGGIIVFGVGVSLFAISPALPLIVAGVVVIISNLITVFGVKEDRSHMTKASSKISFDFLKNVSAMKVFMTAFFLYLAYGLIMPYWLPYFEKANGFTSNDISLALVGFTVVGLILSVFIGMLCDRYNKQVILFIVCVIYFIGFLVGMFVMNLGMLWGFTIIFGLGFAVFQVVFYALIPAVAPKERLGEYMGINNVFLCIPQIIGNLVAGSLMSSDMHLIFPLALISIVVAALICGIGKMKFINE</sequence>
<keyword evidence="4 6" id="KW-1133">Transmembrane helix</keyword>
<dbReference type="InterPro" id="IPR020846">
    <property type="entry name" value="MFS_dom"/>
</dbReference>
<organism evidence="8 9">
    <name type="scientific">Sarcina ventriculi</name>
    <name type="common">Clostridium ventriculi</name>
    <dbReference type="NCBI Taxonomy" id="1267"/>
    <lineage>
        <taxon>Bacteria</taxon>
        <taxon>Bacillati</taxon>
        <taxon>Bacillota</taxon>
        <taxon>Clostridia</taxon>
        <taxon>Eubacteriales</taxon>
        <taxon>Clostridiaceae</taxon>
        <taxon>Sarcina</taxon>
    </lineage>
</organism>
<comment type="subcellular location">
    <subcellularLocation>
        <location evidence="1">Cell membrane</location>
        <topology evidence="1">Multi-pass membrane protein</topology>
    </subcellularLocation>
</comment>
<dbReference type="EMBL" id="CYZR01000006">
    <property type="protein sequence ID" value="CUO07105.1"/>
    <property type="molecule type" value="Genomic_DNA"/>
</dbReference>
<evidence type="ECO:0000256" key="3">
    <source>
        <dbReference type="ARBA" id="ARBA00022692"/>
    </source>
</evidence>
<feature type="transmembrane region" description="Helical" evidence="6">
    <location>
        <begin position="44"/>
        <end position="66"/>
    </location>
</feature>
<feature type="transmembrane region" description="Helical" evidence="6">
    <location>
        <begin position="299"/>
        <end position="321"/>
    </location>
</feature>
<keyword evidence="2" id="KW-0813">Transport</keyword>